<evidence type="ECO:0000313" key="4">
    <source>
        <dbReference type="Proteomes" id="UP000594454"/>
    </source>
</evidence>
<dbReference type="EMBL" id="LR899009">
    <property type="protein sequence ID" value="CAD7078059.1"/>
    <property type="molecule type" value="Genomic_DNA"/>
</dbReference>
<organism evidence="3 4">
    <name type="scientific">Hermetia illucens</name>
    <name type="common">Black soldier fly</name>
    <dbReference type="NCBI Taxonomy" id="343691"/>
    <lineage>
        <taxon>Eukaryota</taxon>
        <taxon>Metazoa</taxon>
        <taxon>Ecdysozoa</taxon>
        <taxon>Arthropoda</taxon>
        <taxon>Hexapoda</taxon>
        <taxon>Insecta</taxon>
        <taxon>Pterygota</taxon>
        <taxon>Neoptera</taxon>
        <taxon>Endopterygota</taxon>
        <taxon>Diptera</taxon>
        <taxon>Brachycera</taxon>
        <taxon>Stratiomyomorpha</taxon>
        <taxon>Stratiomyidae</taxon>
        <taxon>Hermetiinae</taxon>
        <taxon>Hermetia</taxon>
    </lineage>
</organism>
<feature type="compositionally biased region" description="Polar residues" evidence="2">
    <location>
        <begin position="69"/>
        <end position="84"/>
    </location>
</feature>
<dbReference type="Gene3D" id="1.10.287.1490">
    <property type="match status" value="1"/>
</dbReference>
<dbReference type="InParanoid" id="A0A7R8YQ54"/>
<feature type="compositionally biased region" description="Polar residues" evidence="2">
    <location>
        <begin position="37"/>
        <end position="50"/>
    </location>
</feature>
<feature type="coiled-coil region" evidence="1">
    <location>
        <begin position="214"/>
        <end position="371"/>
    </location>
</feature>
<dbReference type="OrthoDB" id="269872at2759"/>
<keyword evidence="1" id="KW-0175">Coiled coil</keyword>
<accession>A0A7R8YQ54</accession>
<dbReference type="PANTHER" id="PTHR23313:SF0">
    <property type="entry name" value="TESTIS-EXPRESSED PROTEIN 9"/>
    <property type="match status" value="1"/>
</dbReference>
<dbReference type="PANTHER" id="PTHR23313">
    <property type="entry name" value="TSEC1-RELATED"/>
    <property type="match status" value="1"/>
</dbReference>
<proteinExistence type="predicted"/>
<keyword evidence="4" id="KW-1185">Reference proteome</keyword>
<gene>
    <name evidence="3" type="ORF">HERILL_LOCUS1351</name>
</gene>
<evidence type="ECO:0000256" key="2">
    <source>
        <dbReference type="SAM" id="MobiDB-lite"/>
    </source>
</evidence>
<evidence type="ECO:0008006" key="5">
    <source>
        <dbReference type="Google" id="ProtNLM"/>
    </source>
</evidence>
<protein>
    <recommendedName>
        <fullName evidence="5">Testis-expressed sequence 9 protein</fullName>
    </recommendedName>
</protein>
<sequence length="412" mass="46853">MSELLSREKEFLKLNEELNVKTKILLEKPLPSKENRSAVSLTSRQSSESTVAEAPPNNRLGKPPIKPRSVTNKANTVPRNSRQPSLIPFTPFVRSTPKVGKGDGSATFRVVKENSRCNNNENDATLAEKGSDAFSVYEVYRNENFETLPSVDENSIESGVNILPEESSMNASCKDSSRSSITTSCKRSVSQNSFASTTSNASLPKKNLSSEGLVKFLKSKVSILENELESSSQELVKKSKELERALELQKKMETQRDQAYSKNNSLTGHVSKLEARLTELEQRLKEREAEFIVTGREMESLKRELRLLTQTNANLEKRLYRANEELENVKNTLTSVREADRELQETVRKEKDDHIRQLKTLKKQRSELLSAYKKQLFLMDNLKRQTVCLEQARLISFAEKEFTKVLEWNSKN</sequence>
<evidence type="ECO:0000256" key="1">
    <source>
        <dbReference type="SAM" id="Coils"/>
    </source>
</evidence>
<name>A0A7R8YQ54_HERIL</name>
<evidence type="ECO:0000313" key="3">
    <source>
        <dbReference type="EMBL" id="CAD7078059.1"/>
    </source>
</evidence>
<dbReference type="AlphaFoldDB" id="A0A7R8YQ54"/>
<dbReference type="Proteomes" id="UP000594454">
    <property type="component" value="Chromosome 1"/>
</dbReference>
<feature type="region of interest" description="Disordered" evidence="2">
    <location>
        <begin position="28"/>
        <end position="89"/>
    </location>
</feature>
<reference evidence="3 4" key="1">
    <citation type="submission" date="2020-11" db="EMBL/GenBank/DDBJ databases">
        <authorList>
            <person name="Wallbank WR R."/>
            <person name="Pardo Diaz C."/>
            <person name="Kozak K."/>
            <person name="Martin S."/>
            <person name="Jiggins C."/>
            <person name="Moest M."/>
            <person name="Warren A I."/>
            <person name="Generalovic N T."/>
            <person name="Byers J.R.P. K."/>
            <person name="Montejo-Kovacevich G."/>
            <person name="Yen C E."/>
        </authorList>
    </citation>
    <scope>NUCLEOTIDE SEQUENCE [LARGE SCALE GENOMIC DNA]</scope>
</reference>